<protein>
    <submittedName>
        <fullName evidence="1">Uncharacterized protein</fullName>
    </submittedName>
</protein>
<reference evidence="1 2" key="2">
    <citation type="submission" date="2020-08" db="EMBL/GenBank/DDBJ databases">
        <authorList>
            <person name="Ueki A."/>
            <person name="Tonouchi A."/>
        </authorList>
    </citation>
    <scope>NUCLEOTIDE SEQUENCE [LARGE SCALE GENOMIC DNA]</scope>
    <source>
        <strain evidence="1 2">CTTW</strain>
    </source>
</reference>
<dbReference type="Proteomes" id="UP000515703">
    <property type="component" value="Chromosome"/>
</dbReference>
<name>A0A7I8DR89_9FIRM</name>
<evidence type="ECO:0000313" key="1">
    <source>
        <dbReference type="EMBL" id="BCJ99635.1"/>
    </source>
</evidence>
<dbReference type="AlphaFoldDB" id="A0A7I8DR89"/>
<dbReference type="RefSeq" id="WP_185255382.1">
    <property type="nucleotide sequence ID" value="NZ_AP023368.1"/>
</dbReference>
<accession>A0A7I8DR89</accession>
<organism evidence="1 2">
    <name type="scientific">Anaerocolumna chitinilytica</name>
    <dbReference type="NCBI Taxonomy" id="1727145"/>
    <lineage>
        <taxon>Bacteria</taxon>
        <taxon>Bacillati</taxon>
        <taxon>Bacillota</taxon>
        <taxon>Clostridia</taxon>
        <taxon>Lachnospirales</taxon>
        <taxon>Lachnospiraceae</taxon>
        <taxon>Anaerocolumna</taxon>
    </lineage>
</organism>
<dbReference type="Gene3D" id="3.40.50.300">
    <property type="entry name" value="P-loop containing nucleotide triphosphate hydrolases"/>
    <property type="match status" value="1"/>
</dbReference>
<dbReference type="EMBL" id="AP023368">
    <property type="protein sequence ID" value="BCJ99635.1"/>
    <property type="molecule type" value="Genomic_DNA"/>
</dbReference>
<dbReference type="InterPro" id="IPR027417">
    <property type="entry name" value="P-loop_NTPase"/>
</dbReference>
<evidence type="ECO:0000313" key="2">
    <source>
        <dbReference type="Proteomes" id="UP000515703"/>
    </source>
</evidence>
<sequence>MAIKVSAIETINTLNAIFEKHPNERICVLGTTCCGKSTLQEQIPGTVDMDEALWPQLTKEEEAYICQKPWTREIGDFTRKLVKERVSIKAGHPLFSLILIDSDVLVYLDISDELLAEHCKKRGSNFQDAKNVKNAIEETWNNQRENSERVFYYLYITE</sequence>
<proteinExistence type="predicted"/>
<keyword evidence="2" id="KW-1185">Reference proteome</keyword>
<reference evidence="1 2" key="1">
    <citation type="submission" date="2020-08" db="EMBL/GenBank/DDBJ databases">
        <title>Draft genome sequencing of an Anaerocolumna strain isolated from anoxic soil subjected to BSD treatment.</title>
        <authorList>
            <person name="Uek A."/>
            <person name="Tonouchi A."/>
        </authorList>
    </citation>
    <scope>NUCLEOTIDE SEQUENCE [LARGE SCALE GENOMIC DNA]</scope>
    <source>
        <strain evidence="1 2">CTTW</strain>
    </source>
</reference>
<dbReference type="KEGG" id="acht:bsdcttw_26760"/>
<gene>
    <name evidence="1" type="ORF">bsdcttw_26760</name>
</gene>
<dbReference type="SUPFAM" id="SSF52540">
    <property type="entry name" value="P-loop containing nucleoside triphosphate hydrolases"/>
    <property type="match status" value="1"/>
</dbReference>